<name>A0A0C2JK32_THEKT</name>
<gene>
    <name evidence="2" type="ORF">RF11_07337</name>
</gene>
<dbReference type="AlphaFoldDB" id="A0A0C2JK32"/>
<sequence length="101" mass="11647">MPSDLLVFVSTQSGNKKINGDQNYIFHVLQANGVEFERKDVASDPESKENMRKWSGNDKIVPPQIFKGMTYIGVMYSFIQDADMLREAVEEERVKEFLKIE</sequence>
<accession>A0A0C2JK32</accession>
<evidence type="ECO:0000256" key="1">
    <source>
        <dbReference type="ARBA" id="ARBA00007764"/>
    </source>
</evidence>
<dbReference type="PANTHER" id="PTHR12232:SF15">
    <property type="entry name" value="SH3 DOMAIN-BINDING GLUTAMIC ACID-RICH PROTEIN HOMOLOG"/>
    <property type="match status" value="1"/>
</dbReference>
<dbReference type="GO" id="GO:0005737">
    <property type="term" value="C:cytoplasm"/>
    <property type="evidence" value="ECO:0007669"/>
    <property type="project" value="TreeGrafter"/>
</dbReference>
<reference evidence="2 3" key="1">
    <citation type="journal article" date="2014" name="Genome Biol. Evol.">
        <title>The genome of the myxosporean Thelohanellus kitauei shows adaptations to nutrient acquisition within its fish host.</title>
        <authorList>
            <person name="Yang Y."/>
            <person name="Xiong J."/>
            <person name="Zhou Z."/>
            <person name="Huo F."/>
            <person name="Miao W."/>
            <person name="Ran C."/>
            <person name="Liu Y."/>
            <person name="Zhang J."/>
            <person name="Feng J."/>
            <person name="Wang M."/>
            <person name="Wang M."/>
            <person name="Wang L."/>
            <person name="Yao B."/>
        </authorList>
    </citation>
    <scope>NUCLEOTIDE SEQUENCE [LARGE SCALE GENOMIC DNA]</scope>
    <source>
        <strain evidence="2">Wuqing</strain>
    </source>
</reference>
<proteinExistence type="inferred from homology"/>
<dbReference type="PANTHER" id="PTHR12232">
    <property type="entry name" value="SH3 DOMAIN-BINDING GLUTAMIC ACID-RICH-LIKE PROTEIN"/>
    <property type="match status" value="1"/>
</dbReference>
<dbReference type="SUPFAM" id="SSF52833">
    <property type="entry name" value="Thioredoxin-like"/>
    <property type="match status" value="1"/>
</dbReference>
<organism evidence="2 3">
    <name type="scientific">Thelohanellus kitauei</name>
    <name type="common">Myxosporean</name>
    <dbReference type="NCBI Taxonomy" id="669202"/>
    <lineage>
        <taxon>Eukaryota</taxon>
        <taxon>Metazoa</taxon>
        <taxon>Cnidaria</taxon>
        <taxon>Myxozoa</taxon>
        <taxon>Myxosporea</taxon>
        <taxon>Bivalvulida</taxon>
        <taxon>Platysporina</taxon>
        <taxon>Myxobolidae</taxon>
        <taxon>Thelohanellus</taxon>
    </lineage>
</organism>
<evidence type="ECO:0000313" key="2">
    <source>
        <dbReference type="EMBL" id="KII69748.1"/>
    </source>
</evidence>
<comment type="caution">
    <text evidence="2">The sequence shown here is derived from an EMBL/GenBank/DDBJ whole genome shotgun (WGS) entry which is preliminary data.</text>
</comment>
<dbReference type="OMA" id="QAEMMRI"/>
<dbReference type="Proteomes" id="UP000031668">
    <property type="component" value="Unassembled WGS sequence"/>
</dbReference>
<keyword evidence="3" id="KW-1185">Reference proteome</keyword>
<dbReference type="Gene3D" id="3.40.30.10">
    <property type="entry name" value="Glutaredoxin"/>
    <property type="match status" value="1"/>
</dbReference>
<dbReference type="InterPro" id="IPR036249">
    <property type="entry name" value="Thioredoxin-like_sf"/>
</dbReference>
<dbReference type="InterPro" id="IPR006993">
    <property type="entry name" value="Glut_rich_SH3-bd"/>
</dbReference>
<dbReference type="EMBL" id="JWZT01002300">
    <property type="protein sequence ID" value="KII69748.1"/>
    <property type="molecule type" value="Genomic_DNA"/>
</dbReference>
<dbReference type="InterPro" id="IPR051033">
    <property type="entry name" value="SH3BGR"/>
</dbReference>
<evidence type="ECO:0000313" key="3">
    <source>
        <dbReference type="Proteomes" id="UP000031668"/>
    </source>
</evidence>
<comment type="similarity">
    <text evidence="1">Belongs to the SH3BGR family.</text>
</comment>
<dbReference type="Pfam" id="PF04908">
    <property type="entry name" value="SH3BGR"/>
    <property type="match status" value="1"/>
</dbReference>
<dbReference type="OrthoDB" id="9932926at2759"/>
<protein>
    <submittedName>
        <fullName evidence="2">SH3 domain-binding glutamic acid-rich-like protein 3</fullName>
    </submittedName>
</protein>